<dbReference type="Proteomes" id="UP001234297">
    <property type="component" value="Chromosome 2"/>
</dbReference>
<sequence length="104" mass="11173">MDENYIAYRQISAIGLHGHLMRDIGAGAVSSHHQVAAIVDGDNEDVGFCDEGVKVRVVGGGAGALDAEVAATEVDEDGEFLGWGRWFGEVYDATNRCRMRCSDL</sequence>
<name>A0ACC2MBJ3_PERAE</name>
<protein>
    <submittedName>
        <fullName evidence="1">Uncharacterized protein</fullName>
    </submittedName>
</protein>
<keyword evidence="2" id="KW-1185">Reference proteome</keyword>
<gene>
    <name evidence="1" type="ORF">MRB53_004805</name>
</gene>
<accession>A0ACC2MBJ3</accession>
<evidence type="ECO:0000313" key="1">
    <source>
        <dbReference type="EMBL" id="KAJ8643057.1"/>
    </source>
</evidence>
<comment type="caution">
    <text evidence="1">The sequence shown here is derived from an EMBL/GenBank/DDBJ whole genome shotgun (WGS) entry which is preliminary data.</text>
</comment>
<reference evidence="1 2" key="1">
    <citation type="journal article" date="2022" name="Hortic Res">
        <title>A haplotype resolved chromosomal level avocado genome allows analysis of novel avocado genes.</title>
        <authorList>
            <person name="Nath O."/>
            <person name="Fletcher S.J."/>
            <person name="Hayward A."/>
            <person name="Shaw L.M."/>
            <person name="Masouleh A.K."/>
            <person name="Furtado A."/>
            <person name="Henry R.J."/>
            <person name="Mitter N."/>
        </authorList>
    </citation>
    <scope>NUCLEOTIDE SEQUENCE [LARGE SCALE GENOMIC DNA]</scope>
    <source>
        <strain evidence="2">cv. Hass</strain>
    </source>
</reference>
<proteinExistence type="predicted"/>
<evidence type="ECO:0000313" key="2">
    <source>
        <dbReference type="Proteomes" id="UP001234297"/>
    </source>
</evidence>
<dbReference type="EMBL" id="CM056810">
    <property type="protein sequence ID" value="KAJ8643057.1"/>
    <property type="molecule type" value="Genomic_DNA"/>
</dbReference>
<organism evidence="1 2">
    <name type="scientific">Persea americana</name>
    <name type="common">Avocado</name>
    <dbReference type="NCBI Taxonomy" id="3435"/>
    <lineage>
        <taxon>Eukaryota</taxon>
        <taxon>Viridiplantae</taxon>
        <taxon>Streptophyta</taxon>
        <taxon>Embryophyta</taxon>
        <taxon>Tracheophyta</taxon>
        <taxon>Spermatophyta</taxon>
        <taxon>Magnoliopsida</taxon>
        <taxon>Magnoliidae</taxon>
        <taxon>Laurales</taxon>
        <taxon>Lauraceae</taxon>
        <taxon>Persea</taxon>
    </lineage>
</organism>